<feature type="transmembrane region" description="Helical" evidence="1">
    <location>
        <begin position="63"/>
        <end position="82"/>
    </location>
</feature>
<feature type="domain" description="EamA" evidence="2">
    <location>
        <begin position="150"/>
        <end position="288"/>
    </location>
</feature>
<dbReference type="PANTHER" id="PTHR22911:SF137">
    <property type="entry name" value="SOLUTE CARRIER FAMILY 35 MEMBER G2-RELATED"/>
    <property type="match status" value="1"/>
</dbReference>
<feature type="transmembrane region" description="Helical" evidence="1">
    <location>
        <begin position="272"/>
        <end position="290"/>
    </location>
</feature>
<dbReference type="PANTHER" id="PTHR22911">
    <property type="entry name" value="ACYL-MALONYL CONDENSING ENZYME-RELATED"/>
    <property type="match status" value="1"/>
</dbReference>
<keyword evidence="1" id="KW-0812">Transmembrane</keyword>
<reference evidence="4" key="1">
    <citation type="journal article" date="2019" name="Int. J. Syst. Evol. Microbiol.">
        <title>The Global Catalogue of Microorganisms (GCM) 10K type strain sequencing project: providing services to taxonomists for standard genome sequencing and annotation.</title>
        <authorList>
            <consortium name="The Broad Institute Genomics Platform"/>
            <consortium name="The Broad Institute Genome Sequencing Center for Infectious Disease"/>
            <person name="Wu L."/>
            <person name="Ma J."/>
        </authorList>
    </citation>
    <scope>NUCLEOTIDE SEQUENCE [LARGE SCALE GENOMIC DNA]</scope>
    <source>
        <strain evidence="4">CGMCC 1.12923</strain>
    </source>
</reference>
<evidence type="ECO:0000256" key="1">
    <source>
        <dbReference type="SAM" id="Phobius"/>
    </source>
</evidence>
<feature type="transmembrane region" description="Helical" evidence="1">
    <location>
        <begin position="245"/>
        <end position="265"/>
    </location>
</feature>
<protein>
    <recommendedName>
        <fullName evidence="2">EamA domain-containing protein</fullName>
    </recommendedName>
</protein>
<dbReference type="Gene3D" id="1.10.3730.20">
    <property type="match status" value="1"/>
</dbReference>
<feature type="transmembrane region" description="Helical" evidence="1">
    <location>
        <begin position="94"/>
        <end position="113"/>
    </location>
</feature>
<gene>
    <name evidence="3" type="ORF">GCM10011357_10890</name>
</gene>
<dbReference type="RefSeq" id="WP_308427845.1">
    <property type="nucleotide sequence ID" value="NZ_BMGJ01000003.1"/>
</dbReference>
<dbReference type="Pfam" id="PF00892">
    <property type="entry name" value="EamA"/>
    <property type="match status" value="2"/>
</dbReference>
<dbReference type="EMBL" id="BMGJ01000003">
    <property type="protein sequence ID" value="GGD57225.1"/>
    <property type="molecule type" value="Genomic_DNA"/>
</dbReference>
<feature type="transmembrane region" description="Helical" evidence="1">
    <location>
        <begin position="119"/>
        <end position="139"/>
    </location>
</feature>
<keyword evidence="1" id="KW-0472">Membrane</keyword>
<evidence type="ECO:0000313" key="4">
    <source>
        <dbReference type="Proteomes" id="UP000614272"/>
    </source>
</evidence>
<keyword evidence="4" id="KW-1185">Reference proteome</keyword>
<dbReference type="InterPro" id="IPR000620">
    <property type="entry name" value="EamA_dom"/>
</dbReference>
<evidence type="ECO:0000313" key="3">
    <source>
        <dbReference type="EMBL" id="GGD57225.1"/>
    </source>
</evidence>
<sequence length="297" mass="32125">MIGEIAALSTACCWAVAARLFRQLGASYSPLALNFWKGLVAILILLPLTLAMPMQVELSQVDILWLLISGVIGIGLGDTCFFQSLNKIGDSQSLLVAETLAPIFTALLAMAWIAEWLNWQQWLGIALVILSVDMVIKLNRRDQTKIFEATGYIYAALAALCQAVGAVISRDILTSTGIDAANASQIRLLGGMAIIIVLMLGMRQRWLPKSDNPKRTWMVFCAATLVGTFAALYLQMVAFTHTKAAVVQTLFATSVILSLGIAWLLKERIHRQALLWSLLALVGVAVLVAADSPTVAA</sequence>
<dbReference type="SUPFAM" id="SSF103481">
    <property type="entry name" value="Multidrug resistance efflux transporter EmrE"/>
    <property type="match status" value="2"/>
</dbReference>
<proteinExistence type="predicted"/>
<feature type="transmembrane region" description="Helical" evidence="1">
    <location>
        <begin position="188"/>
        <end position="206"/>
    </location>
</feature>
<dbReference type="InterPro" id="IPR037185">
    <property type="entry name" value="EmrE-like"/>
</dbReference>
<accession>A0ABQ1R6B5</accession>
<feature type="transmembrane region" description="Helical" evidence="1">
    <location>
        <begin position="31"/>
        <end position="51"/>
    </location>
</feature>
<keyword evidence="1" id="KW-1133">Transmembrane helix</keyword>
<dbReference type="Proteomes" id="UP000614272">
    <property type="component" value="Unassembled WGS sequence"/>
</dbReference>
<evidence type="ECO:0000259" key="2">
    <source>
        <dbReference type="Pfam" id="PF00892"/>
    </source>
</evidence>
<organism evidence="3 4">
    <name type="scientific">Lacimicrobium alkaliphilum</name>
    <dbReference type="NCBI Taxonomy" id="1526571"/>
    <lineage>
        <taxon>Bacteria</taxon>
        <taxon>Pseudomonadati</taxon>
        <taxon>Pseudomonadota</taxon>
        <taxon>Gammaproteobacteria</taxon>
        <taxon>Alteromonadales</taxon>
        <taxon>Alteromonadaceae</taxon>
        <taxon>Lacimicrobium</taxon>
    </lineage>
</organism>
<feature type="transmembrane region" description="Helical" evidence="1">
    <location>
        <begin position="218"/>
        <end position="239"/>
    </location>
</feature>
<feature type="transmembrane region" description="Helical" evidence="1">
    <location>
        <begin position="151"/>
        <end position="168"/>
    </location>
</feature>
<feature type="domain" description="EamA" evidence="2">
    <location>
        <begin position="1"/>
        <end position="133"/>
    </location>
</feature>
<comment type="caution">
    <text evidence="3">The sequence shown here is derived from an EMBL/GenBank/DDBJ whole genome shotgun (WGS) entry which is preliminary data.</text>
</comment>
<name>A0ABQ1R6B5_9ALTE</name>